<gene>
    <name evidence="1" type="ORF">A3I18_00070</name>
</gene>
<organism evidence="1 2">
    <name type="scientific">Candidatus Campbellbacteria bacterium RIFCSPLOWO2_02_FULL_35_11</name>
    <dbReference type="NCBI Taxonomy" id="1797581"/>
    <lineage>
        <taxon>Bacteria</taxon>
        <taxon>Candidatus Campbelliibacteriota</taxon>
    </lineage>
</organism>
<dbReference type="EMBL" id="MFAD01000026">
    <property type="protein sequence ID" value="OGD70036.1"/>
    <property type="molecule type" value="Genomic_DNA"/>
</dbReference>
<comment type="caution">
    <text evidence="1">The sequence shown here is derived from an EMBL/GenBank/DDBJ whole genome shotgun (WGS) entry which is preliminary data.</text>
</comment>
<dbReference type="AlphaFoldDB" id="A0A1F5ES19"/>
<proteinExistence type="predicted"/>
<sequence length="72" mass="8045">MGLFSFLGSVSKELNDDMARQKGYNDGYSGRAPNMLPIFLERLKTIYMESYKLGQQRAAIDKGSTVLLSPPQ</sequence>
<name>A0A1F5ES19_9BACT</name>
<dbReference type="Proteomes" id="UP000186545">
    <property type="component" value="Unassembled WGS sequence"/>
</dbReference>
<accession>A0A1F5ES19</accession>
<evidence type="ECO:0000313" key="2">
    <source>
        <dbReference type="Proteomes" id="UP000186545"/>
    </source>
</evidence>
<protein>
    <submittedName>
        <fullName evidence="1">Uncharacterized protein</fullName>
    </submittedName>
</protein>
<reference evidence="1 2" key="1">
    <citation type="journal article" date="2016" name="Nat. Commun.">
        <title>Thousands of microbial genomes shed light on interconnected biogeochemical processes in an aquifer system.</title>
        <authorList>
            <person name="Anantharaman K."/>
            <person name="Brown C.T."/>
            <person name="Hug L.A."/>
            <person name="Sharon I."/>
            <person name="Castelle C.J."/>
            <person name="Probst A.J."/>
            <person name="Thomas B.C."/>
            <person name="Singh A."/>
            <person name="Wilkins M.J."/>
            <person name="Karaoz U."/>
            <person name="Brodie E.L."/>
            <person name="Williams K.H."/>
            <person name="Hubbard S.S."/>
            <person name="Banfield J.F."/>
        </authorList>
    </citation>
    <scope>NUCLEOTIDE SEQUENCE [LARGE SCALE GENOMIC DNA]</scope>
</reference>
<evidence type="ECO:0000313" key="1">
    <source>
        <dbReference type="EMBL" id="OGD70036.1"/>
    </source>
</evidence>